<dbReference type="InterPro" id="IPR004504">
    <property type="entry name" value="DNA_repair_RadA"/>
</dbReference>
<evidence type="ECO:0000313" key="12">
    <source>
        <dbReference type="EMBL" id="VAW05804.1"/>
    </source>
</evidence>
<dbReference type="InterPro" id="IPR020588">
    <property type="entry name" value="RecA_ATP-bd"/>
</dbReference>
<evidence type="ECO:0000256" key="9">
    <source>
        <dbReference type="ARBA" id="ARBA00023125"/>
    </source>
</evidence>
<dbReference type="PANTHER" id="PTHR32472">
    <property type="entry name" value="DNA REPAIR PROTEIN RADA"/>
    <property type="match status" value="1"/>
</dbReference>
<dbReference type="AlphaFoldDB" id="A0A3B0TAH7"/>
<keyword evidence="1" id="KW-0479">Metal-binding</keyword>
<keyword evidence="2" id="KW-0547">Nucleotide-binding</keyword>
<dbReference type="GO" id="GO:0005829">
    <property type="term" value="C:cytosol"/>
    <property type="evidence" value="ECO:0007669"/>
    <property type="project" value="TreeGrafter"/>
</dbReference>
<evidence type="ECO:0000256" key="4">
    <source>
        <dbReference type="ARBA" id="ARBA00022771"/>
    </source>
</evidence>
<dbReference type="InterPro" id="IPR041166">
    <property type="entry name" value="Rubredoxin_2"/>
</dbReference>
<dbReference type="GO" id="GO:0000725">
    <property type="term" value="P:recombinational repair"/>
    <property type="evidence" value="ECO:0007669"/>
    <property type="project" value="TreeGrafter"/>
</dbReference>
<dbReference type="Gene3D" id="3.30.230.10">
    <property type="match status" value="1"/>
</dbReference>
<proteinExistence type="inferred from homology"/>
<keyword evidence="8" id="KW-0346">Stress response</keyword>
<dbReference type="SUPFAM" id="SSF52540">
    <property type="entry name" value="P-loop containing nucleoside triphosphate hydrolases"/>
    <property type="match status" value="1"/>
</dbReference>
<dbReference type="Pfam" id="PF13541">
    <property type="entry name" value="ChlI"/>
    <property type="match status" value="1"/>
</dbReference>
<name>A0A3B0TAH7_9ZZZZ</name>
<dbReference type="EMBL" id="UOEK01000326">
    <property type="protein sequence ID" value="VAW05804.1"/>
    <property type="molecule type" value="Genomic_DNA"/>
</dbReference>
<organism evidence="12">
    <name type="scientific">hydrothermal vent metagenome</name>
    <dbReference type="NCBI Taxonomy" id="652676"/>
    <lineage>
        <taxon>unclassified sequences</taxon>
        <taxon>metagenomes</taxon>
        <taxon>ecological metagenomes</taxon>
    </lineage>
</organism>
<dbReference type="InterPro" id="IPR014721">
    <property type="entry name" value="Ribsml_uS5_D2-typ_fold_subgr"/>
</dbReference>
<dbReference type="SUPFAM" id="SSF54211">
    <property type="entry name" value="Ribosomal protein S5 domain 2-like"/>
    <property type="match status" value="1"/>
</dbReference>
<dbReference type="InterPro" id="IPR020568">
    <property type="entry name" value="Ribosomal_Su5_D2-typ_SF"/>
</dbReference>
<keyword evidence="4" id="KW-0863">Zinc-finger</keyword>
<dbReference type="InterPro" id="IPR003593">
    <property type="entry name" value="AAA+_ATPase"/>
</dbReference>
<feature type="domain" description="RecA family profile 1" evidence="11">
    <location>
        <begin position="51"/>
        <end position="200"/>
    </location>
</feature>
<keyword evidence="10" id="KW-0234">DNA repair</keyword>
<evidence type="ECO:0000256" key="10">
    <source>
        <dbReference type="ARBA" id="ARBA00023204"/>
    </source>
</evidence>
<dbReference type="PRINTS" id="PR01874">
    <property type="entry name" value="DNAREPAIRADA"/>
</dbReference>
<gene>
    <name evidence="12" type="ORF">MNBD_ACTINO02-695</name>
</gene>
<keyword evidence="5" id="KW-0378">Hydrolase</keyword>
<evidence type="ECO:0000256" key="7">
    <source>
        <dbReference type="ARBA" id="ARBA00022840"/>
    </source>
</evidence>
<evidence type="ECO:0000256" key="6">
    <source>
        <dbReference type="ARBA" id="ARBA00022833"/>
    </source>
</evidence>
<evidence type="ECO:0000256" key="3">
    <source>
        <dbReference type="ARBA" id="ARBA00022763"/>
    </source>
</evidence>
<dbReference type="GO" id="GO:0008270">
    <property type="term" value="F:zinc ion binding"/>
    <property type="evidence" value="ECO:0007669"/>
    <property type="project" value="UniProtKB-KW"/>
</dbReference>
<evidence type="ECO:0000256" key="8">
    <source>
        <dbReference type="ARBA" id="ARBA00023016"/>
    </source>
</evidence>
<dbReference type="GO" id="GO:0016787">
    <property type="term" value="F:hydrolase activity"/>
    <property type="evidence" value="ECO:0007669"/>
    <property type="project" value="UniProtKB-KW"/>
</dbReference>
<dbReference type="NCBIfam" id="TIGR00416">
    <property type="entry name" value="sms"/>
    <property type="match status" value="1"/>
</dbReference>
<evidence type="ECO:0000256" key="2">
    <source>
        <dbReference type="ARBA" id="ARBA00022741"/>
    </source>
</evidence>
<dbReference type="Gene3D" id="3.40.50.300">
    <property type="entry name" value="P-loop containing nucleotide triphosphate hydrolases"/>
    <property type="match status" value="1"/>
</dbReference>
<protein>
    <submittedName>
        <fullName evidence="12">DNA repair protein RadA</fullName>
    </submittedName>
</protein>
<dbReference type="GO" id="GO:0140664">
    <property type="term" value="F:ATP-dependent DNA damage sensor activity"/>
    <property type="evidence" value="ECO:0007669"/>
    <property type="project" value="InterPro"/>
</dbReference>
<dbReference type="Pfam" id="PF13481">
    <property type="entry name" value="AAA_25"/>
    <property type="match status" value="1"/>
</dbReference>
<dbReference type="GO" id="GO:0003684">
    <property type="term" value="F:damaged DNA binding"/>
    <property type="evidence" value="ECO:0007669"/>
    <property type="project" value="InterPro"/>
</dbReference>
<evidence type="ECO:0000259" key="11">
    <source>
        <dbReference type="PROSITE" id="PS50162"/>
    </source>
</evidence>
<reference evidence="12" key="1">
    <citation type="submission" date="2018-06" db="EMBL/GenBank/DDBJ databases">
        <authorList>
            <person name="Zhirakovskaya E."/>
        </authorList>
    </citation>
    <scope>NUCLEOTIDE SEQUENCE</scope>
</reference>
<dbReference type="PROSITE" id="PS50162">
    <property type="entry name" value="RECA_2"/>
    <property type="match status" value="1"/>
</dbReference>
<keyword evidence="9" id="KW-0238">DNA-binding</keyword>
<accession>A0A3B0TAH7</accession>
<dbReference type="InterPro" id="IPR027417">
    <property type="entry name" value="P-loop_NTPase"/>
</dbReference>
<dbReference type="GO" id="GO:0005524">
    <property type="term" value="F:ATP binding"/>
    <property type="evidence" value="ECO:0007669"/>
    <property type="project" value="UniProtKB-KW"/>
</dbReference>
<evidence type="ECO:0000256" key="1">
    <source>
        <dbReference type="ARBA" id="ARBA00022723"/>
    </source>
</evidence>
<sequence>MAYRCTKCEHQSGKWMGFCSQCGEHGSLVEVVVKAGERRELVAITDVGDERTVRHQVGIGEVDRVLGGGFVSGAAVLLGGEPGVGKSTVLLQIAAAVASGSGRVLVASAEESAGQIALRGKRIGASVDGIDLLAESSLENILTTAEAIDPSLLVIDSIQTVTTGKADGIAGSVGQVRACGAEAVAFAKRTGTPVVLVGHVTKDGAIAGPKVLEHLVDVVLYLEGEDAAGLRVLRSLKNRYGSINQIGLFEMSDRGMIPVVDPAKVLLADRRPGSAGTVLAVTLEGRRPIVLEVQALVTKSVTPQPRRSVKGIDAARVHQLLAVLERHGGIPFGDRDVYVNVVGGIKLKEPAADLPVALALASARGGVAVNEVVAWGELGLTGELRPVSQADRRREEALRLGVNVVIAPGNAMHTIGDALTAAGMLPVRSRGAGRDE</sequence>
<dbReference type="PANTHER" id="PTHR32472:SF10">
    <property type="entry name" value="DNA REPAIR PROTEIN RADA-LIKE PROTEIN"/>
    <property type="match status" value="1"/>
</dbReference>
<keyword evidence="3" id="KW-0227">DNA damage</keyword>
<dbReference type="HAMAP" id="MF_01498">
    <property type="entry name" value="RadA_bact"/>
    <property type="match status" value="1"/>
</dbReference>
<keyword evidence="6" id="KW-0862">Zinc</keyword>
<dbReference type="SMART" id="SM00382">
    <property type="entry name" value="AAA"/>
    <property type="match status" value="1"/>
</dbReference>
<dbReference type="Pfam" id="PF18073">
    <property type="entry name" value="Zn_ribbon_LapB"/>
    <property type="match status" value="1"/>
</dbReference>
<keyword evidence="7" id="KW-0067">ATP-binding</keyword>
<evidence type="ECO:0000256" key="5">
    <source>
        <dbReference type="ARBA" id="ARBA00022801"/>
    </source>
</evidence>